<evidence type="ECO:0000256" key="10">
    <source>
        <dbReference type="ARBA" id="ARBA00022989"/>
    </source>
</evidence>
<dbReference type="PANTHER" id="PTHR21142:SF2">
    <property type="entry name" value="BETA-SARCOGLYCAN"/>
    <property type="match status" value="1"/>
</dbReference>
<evidence type="ECO:0000256" key="17">
    <source>
        <dbReference type="SAM" id="Phobius"/>
    </source>
</evidence>
<keyword evidence="11 17" id="KW-0472">Membrane</keyword>
<evidence type="ECO:0000256" key="15">
    <source>
        <dbReference type="ARBA" id="ARBA00026041"/>
    </source>
</evidence>
<accession>A0A7R9BYI2</accession>
<feature type="transmembrane region" description="Helical" evidence="17">
    <location>
        <begin position="59"/>
        <end position="86"/>
    </location>
</feature>
<dbReference type="PANTHER" id="PTHR21142">
    <property type="entry name" value="SARCOGLYCANS"/>
    <property type="match status" value="1"/>
</dbReference>
<dbReference type="OrthoDB" id="5843723at2759"/>
<keyword evidence="8 17" id="KW-0812">Transmembrane</keyword>
<evidence type="ECO:0000256" key="7">
    <source>
        <dbReference type="ARBA" id="ARBA00022490"/>
    </source>
</evidence>
<reference evidence="18" key="1">
    <citation type="submission" date="2020-11" db="EMBL/GenBank/DDBJ databases">
        <authorList>
            <person name="Tran Van P."/>
        </authorList>
    </citation>
    <scope>NUCLEOTIDE SEQUENCE</scope>
</reference>
<evidence type="ECO:0000256" key="13">
    <source>
        <dbReference type="ARBA" id="ARBA00023180"/>
    </source>
</evidence>
<organism evidence="18">
    <name type="scientific">Notodromas monacha</name>
    <dbReference type="NCBI Taxonomy" id="399045"/>
    <lineage>
        <taxon>Eukaryota</taxon>
        <taxon>Metazoa</taxon>
        <taxon>Ecdysozoa</taxon>
        <taxon>Arthropoda</taxon>
        <taxon>Crustacea</taxon>
        <taxon>Oligostraca</taxon>
        <taxon>Ostracoda</taxon>
        <taxon>Podocopa</taxon>
        <taxon>Podocopida</taxon>
        <taxon>Cypridocopina</taxon>
        <taxon>Cypridoidea</taxon>
        <taxon>Cyprididae</taxon>
        <taxon>Notodromas</taxon>
    </lineage>
</organism>
<protein>
    <recommendedName>
        <fullName evidence="5">Beta-sarcoglycan</fullName>
    </recommendedName>
</protein>
<evidence type="ECO:0000256" key="4">
    <source>
        <dbReference type="ARBA" id="ARBA00007574"/>
    </source>
</evidence>
<keyword evidence="10 17" id="KW-1133">Transmembrane helix</keyword>
<evidence type="ECO:0000256" key="3">
    <source>
        <dbReference type="ARBA" id="ARBA00004274"/>
    </source>
</evidence>
<evidence type="ECO:0000256" key="6">
    <source>
        <dbReference type="ARBA" id="ARBA00022475"/>
    </source>
</evidence>
<dbReference type="GO" id="GO:0007517">
    <property type="term" value="P:muscle organ development"/>
    <property type="evidence" value="ECO:0007669"/>
    <property type="project" value="InterPro"/>
</dbReference>
<evidence type="ECO:0000256" key="12">
    <source>
        <dbReference type="ARBA" id="ARBA00023157"/>
    </source>
</evidence>
<keyword evidence="13" id="KW-0325">Glycoprotein</keyword>
<dbReference type="InterPro" id="IPR006875">
    <property type="entry name" value="Sarcoglycan"/>
</dbReference>
<comment type="similarity">
    <text evidence="4">Belongs to the sarcoglycan beta/delta/gamma/zeta family.</text>
</comment>
<dbReference type="GO" id="GO:0016012">
    <property type="term" value="C:sarcoglycan complex"/>
    <property type="evidence" value="ECO:0007669"/>
    <property type="project" value="InterPro"/>
</dbReference>
<dbReference type="AlphaFoldDB" id="A0A7R9BYI2"/>
<dbReference type="GO" id="GO:0042383">
    <property type="term" value="C:sarcolemma"/>
    <property type="evidence" value="ECO:0007669"/>
    <property type="project" value="UniProtKB-SubCell"/>
</dbReference>
<evidence type="ECO:0000256" key="5">
    <source>
        <dbReference type="ARBA" id="ARBA00015329"/>
    </source>
</evidence>
<keyword evidence="12" id="KW-1015">Disulfide bond</keyword>
<keyword evidence="7" id="KW-0963">Cytoplasm</keyword>
<evidence type="ECO:0000256" key="9">
    <source>
        <dbReference type="ARBA" id="ARBA00022968"/>
    </source>
</evidence>
<evidence type="ECO:0000256" key="8">
    <source>
        <dbReference type="ARBA" id="ARBA00022692"/>
    </source>
</evidence>
<proteinExistence type="inferred from homology"/>
<evidence type="ECO:0000256" key="1">
    <source>
        <dbReference type="ARBA" id="ARBA00002860"/>
    </source>
</evidence>
<comment type="function">
    <text evidence="1">Component of the sarcoglycan complex, a subcomplex of the dystrophin-glycoprotein complex which forms a link between the F-actin cytoskeleton and the extracellular matrix.</text>
</comment>
<dbReference type="EMBL" id="OA888529">
    <property type="protein sequence ID" value="CAD7283940.1"/>
    <property type="molecule type" value="Genomic_DNA"/>
</dbReference>
<evidence type="ECO:0000313" key="19">
    <source>
        <dbReference type="Proteomes" id="UP000678499"/>
    </source>
</evidence>
<keyword evidence="6" id="KW-1003">Cell membrane</keyword>
<dbReference type="GO" id="GO:0005856">
    <property type="term" value="C:cytoskeleton"/>
    <property type="evidence" value="ECO:0007669"/>
    <property type="project" value="UniProtKB-SubCell"/>
</dbReference>
<evidence type="ECO:0000256" key="14">
    <source>
        <dbReference type="ARBA" id="ARBA00023212"/>
    </source>
</evidence>
<evidence type="ECO:0000313" key="18">
    <source>
        <dbReference type="EMBL" id="CAD7283940.1"/>
    </source>
</evidence>
<evidence type="ECO:0000256" key="2">
    <source>
        <dbReference type="ARBA" id="ARBA00004245"/>
    </source>
</evidence>
<keyword evidence="14" id="KW-0206">Cytoskeleton</keyword>
<sequence>MAPGSYERSVSPGSATTVSIRHKSSLNRKSAHESGDWDEQVPIVGSYPSKPGPCGRRAYLFWIVVVLLLLLALGNLATTVFIFGVLRLSNGMKNMEFVVLNDADGGERRVIRFHGDVDLGNVVKQDGLIEAFGDESISLETQDGSIGFKLQARPEELIINSLYTQVVNVDSFLVRDPATGAEIFSTAYPNFGLPKGVTQIAVEQATTSRVVSPMDASLTLKSHSQSRLKGNEGLHMDSAQAQWYAHKDIFLKSVQGGITLAGKDGVRIYMKDVPVVKGDDALGHGMGQFQICACAKTGMLFRVPIPKDNARRLDKVHCGYAELPQGFCG</sequence>
<dbReference type="EMBL" id="CAJPEX010006492">
    <property type="protein sequence ID" value="CAG0924092.1"/>
    <property type="molecule type" value="Genomic_DNA"/>
</dbReference>
<feature type="region of interest" description="Disordered" evidence="16">
    <location>
        <begin position="1"/>
        <end position="33"/>
    </location>
</feature>
<comment type="subcellular location">
    <subcellularLocation>
        <location evidence="3">Cell membrane</location>
        <location evidence="3">Sarcolemma</location>
        <topology evidence="3">Single-pass type II membrane protein</topology>
    </subcellularLocation>
    <subcellularLocation>
        <location evidence="2">Cytoplasm</location>
        <location evidence="2">Cytoskeleton</location>
    </subcellularLocation>
</comment>
<comment type="subunit">
    <text evidence="15">Cross-link to form 2 major subcomplexes: one consisting of SGCB, SGCD and SGCG and the other consisting of SGCB and SGCD. The association between SGCB and SGCG is particularly strong while SGCA is loosely associated with the other sarcoglycans.</text>
</comment>
<evidence type="ECO:0000256" key="16">
    <source>
        <dbReference type="SAM" id="MobiDB-lite"/>
    </source>
</evidence>
<name>A0A7R9BYI2_9CRUS</name>
<dbReference type="Proteomes" id="UP000678499">
    <property type="component" value="Unassembled WGS sequence"/>
</dbReference>
<gene>
    <name evidence="18" type="ORF">NMOB1V02_LOCUS11548</name>
</gene>
<dbReference type="InterPro" id="IPR027659">
    <property type="entry name" value="Sgcb"/>
</dbReference>
<evidence type="ECO:0000256" key="11">
    <source>
        <dbReference type="ARBA" id="ARBA00023136"/>
    </source>
</evidence>
<keyword evidence="9" id="KW-0735">Signal-anchor</keyword>
<dbReference type="Pfam" id="PF04790">
    <property type="entry name" value="Sarcoglycan_1"/>
    <property type="match status" value="1"/>
</dbReference>
<keyword evidence="19" id="KW-1185">Reference proteome</keyword>